<accession>A0ABT0XWA4</accession>
<dbReference type="InterPro" id="IPR035994">
    <property type="entry name" value="Nucleoside_phosphorylase_sf"/>
</dbReference>
<dbReference type="PANTHER" id="PTHR46832">
    <property type="entry name" value="5'-METHYLTHIOADENOSINE/S-ADENOSYLHOMOCYSTEINE NUCLEOSIDASE"/>
    <property type="match status" value="1"/>
</dbReference>
<name>A0ABT0XWA4_9ACTN</name>
<proteinExistence type="predicted"/>
<organism evidence="2 3">
    <name type="scientific">Paractinoplanes hotanensis</name>
    <dbReference type="NCBI Taxonomy" id="2906497"/>
    <lineage>
        <taxon>Bacteria</taxon>
        <taxon>Bacillati</taxon>
        <taxon>Actinomycetota</taxon>
        <taxon>Actinomycetes</taxon>
        <taxon>Micromonosporales</taxon>
        <taxon>Micromonosporaceae</taxon>
        <taxon>Paractinoplanes</taxon>
    </lineage>
</organism>
<feature type="domain" description="Nucleoside phosphorylase" evidence="1">
    <location>
        <begin position="76"/>
        <end position="261"/>
    </location>
</feature>
<dbReference type="Proteomes" id="UP001523216">
    <property type="component" value="Unassembled WGS sequence"/>
</dbReference>
<dbReference type="Gene3D" id="3.40.50.1580">
    <property type="entry name" value="Nucleoside phosphorylase domain"/>
    <property type="match status" value="1"/>
</dbReference>
<reference evidence="2 3" key="1">
    <citation type="submission" date="2022-06" db="EMBL/GenBank/DDBJ databases">
        <title>Actinoplanes abujensis sp. nov., isolated from Nigerian arid soil.</title>
        <authorList>
            <person name="Ding P."/>
        </authorList>
    </citation>
    <scope>NUCLEOTIDE SEQUENCE [LARGE SCALE GENOMIC DNA]</scope>
    <source>
        <strain evidence="3">TRM88002</strain>
    </source>
</reference>
<keyword evidence="3" id="KW-1185">Reference proteome</keyword>
<sequence length="271" mass="28907">MTYSFRSPGLPRVASRVPAAPTAVKAEVGVLTVLPVEMRAVVAALKRMYDYGARRLGPGSPVHEAWLPDPRGRPVRVAAVQAPRPGPESAARAFRALIEEYRPATVVLTGLAGGVGAQVAPGDVVLSDRLVTTRLLPGARRVQGNAAAATLGYRLDDFLTAVPLVQERGNGDSFRLHRGPIGSGGVPVEDARAEIRRWLTQVNDQVLAVETEAVGVARAFYEGAGNARGRLIVRGIADTAYQRKGDDHRELAARHAAEVTAMLVPFLHPAR</sequence>
<comment type="caution">
    <text evidence="2">The sequence shown here is derived from an EMBL/GenBank/DDBJ whole genome shotgun (WGS) entry which is preliminary data.</text>
</comment>
<evidence type="ECO:0000313" key="3">
    <source>
        <dbReference type="Proteomes" id="UP001523216"/>
    </source>
</evidence>
<dbReference type="SUPFAM" id="SSF53167">
    <property type="entry name" value="Purine and uridine phosphorylases"/>
    <property type="match status" value="1"/>
</dbReference>
<dbReference type="PANTHER" id="PTHR46832:SF1">
    <property type="entry name" value="5'-METHYLTHIOADENOSINE_S-ADENOSYLHOMOCYSTEINE NUCLEOSIDASE"/>
    <property type="match status" value="1"/>
</dbReference>
<gene>
    <name evidence="2" type="ORF">LXN57_07795</name>
</gene>
<evidence type="ECO:0000313" key="2">
    <source>
        <dbReference type="EMBL" id="MCM4077462.1"/>
    </source>
</evidence>
<dbReference type="Pfam" id="PF01048">
    <property type="entry name" value="PNP_UDP_1"/>
    <property type="match status" value="1"/>
</dbReference>
<dbReference type="EMBL" id="JAMQOL010000009">
    <property type="protein sequence ID" value="MCM4077462.1"/>
    <property type="molecule type" value="Genomic_DNA"/>
</dbReference>
<protein>
    <recommendedName>
        <fullName evidence="1">Nucleoside phosphorylase domain-containing protein</fullName>
    </recommendedName>
</protein>
<dbReference type="RefSeq" id="WP_251797337.1">
    <property type="nucleotide sequence ID" value="NZ_JAMQOL010000009.1"/>
</dbReference>
<dbReference type="InterPro" id="IPR000845">
    <property type="entry name" value="Nucleoside_phosphorylase_d"/>
</dbReference>
<evidence type="ECO:0000259" key="1">
    <source>
        <dbReference type="Pfam" id="PF01048"/>
    </source>
</evidence>